<dbReference type="PROSITE" id="PS50294">
    <property type="entry name" value="WD_REPEATS_REGION"/>
    <property type="match status" value="6"/>
</dbReference>
<dbReference type="PANTHER" id="PTHR19872">
    <property type="entry name" value="UBIQUITIN LIGASE SPECIFICITY FACTOR/HREP PROTEIN"/>
    <property type="match status" value="1"/>
</dbReference>
<dbReference type="AlphaFoldDB" id="A0A8H7VRU6"/>
<feature type="compositionally biased region" description="Polar residues" evidence="5">
    <location>
        <begin position="201"/>
        <end position="219"/>
    </location>
</feature>
<dbReference type="InterPro" id="IPR015943">
    <property type="entry name" value="WD40/YVTN_repeat-like_dom_sf"/>
</dbReference>
<proteinExistence type="predicted"/>
<feature type="repeat" description="WD" evidence="4">
    <location>
        <begin position="430"/>
        <end position="471"/>
    </location>
</feature>
<dbReference type="PROSITE" id="PS50082">
    <property type="entry name" value="WD_REPEATS_2"/>
    <property type="match status" value="6"/>
</dbReference>
<feature type="repeat" description="WD" evidence="4">
    <location>
        <begin position="351"/>
        <end position="390"/>
    </location>
</feature>
<reference evidence="7 8" key="1">
    <citation type="submission" date="2020-12" db="EMBL/GenBank/DDBJ databases">
        <title>Metabolic potential, ecology and presence of endohyphal bacteria is reflected in genomic diversity of Mucoromycotina.</title>
        <authorList>
            <person name="Muszewska A."/>
            <person name="Okrasinska A."/>
            <person name="Steczkiewicz K."/>
            <person name="Drgas O."/>
            <person name="Orlowska M."/>
            <person name="Perlinska-Lenart U."/>
            <person name="Aleksandrzak-Piekarczyk T."/>
            <person name="Szatraj K."/>
            <person name="Zielenkiewicz U."/>
            <person name="Pilsyk S."/>
            <person name="Malc E."/>
            <person name="Mieczkowski P."/>
            <person name="Kruszewska J.S."/>
            <person name="Biernat P."/>
            <person name="Pawlowska J."/>
        </authorList>
    </citation>
    <scope>NUCLEOTIDE SEQUENCE [LARGE SCALE GENOMIC DNA]</scope>
    <source>
        <strain evidence="7 8">CBS 142.35</strain>
    </source>
</reference>
<feature type="repeat" description="WD" evidence="4">
    <location>
        <begin position="625"/>
        <end position="660"/>
    </location>
</feature>
<keyword evidence="1 4" id="KW-0853">WD repeat</keyword>
<dbReference type="InterPro" id="IPR020472">
    <property type="entry name" value="WD40_PAC1"/>
</dbReference>
<evidence type="ECO:0000256" key="4">
    <source>
        <dbReference type="PROSITE-ProRule" id="PRU00221"/>
    </source>
</evidence>
<dbReference type="PROSITE" id="PS00678">
    <property type="entry name" value="WD_REPEATS_1"/>
    <property type="match status" value="4"/>
</dbReference>
<organism evidence="7 8">
    <name type="scientific">Circinella minor</name>
    <dbReference type="NCBI Taxonomy" id="1195481"/>
    <lineage>
        <taxon>Eukaryota</taxon>
        <taxon>Fungi</taxon>
        <taxon>Fungi incertae sedis</taxon>
        <taxon>Mucoromycota</taxon>
        <taxon>Mucoromycotina</taxon>
        <taxon>Mucoromycetes</taxon>
        <taxon>Mucorales</taxon>
        <taxon>Lichtheimiaceae</taxon>
        <taxon>Circinella</taxon>
    </lineage>
</organism>
<comment type="caution">
    <text evidence="7">The sequence shown here is derived from an EMBL/GenBank/DDBJ whole genome shotgun (WGS) entry which is preliminary data.</text>
</comment>
<feature type="compositionally biased region" description="Basic and acidic residues" evidence="5">
    <location>
        <begin position="1"/>
        <end position="14"/>
    </location>
</feature>
<sequence>MSDKDEPLRQEKEQQQQQQKPDVHHSFLTRHVPAQYSNTRKLCYRHRPDLTRKRMPDSFNFEDVQRQMESFPTSDRAAISRIWSLFSAAPADQRTLILKGLLSTCCMPQLSFLYDEIKPLLRIDFSSIVPREVSLRIFSFLDAKSLCHAAQVSQSWRSLADDDQLWHRMCEQHIDKKCTKCGWGLPLLDKHRANVRRKRLPSSNDQALTTSTTIDDNNSPLRTACGPGSLLTTEGADQDNDDDLHRTKRIKVDNNNGTTVESFEGGPYPAHNTEVIPPVRTRRPWKEVYSERLVVERNWRRNKYNVRVLRGHTDGVMCLQFCDANNILITGSYDKTVKVWSLDTGEAIRTLEGHTRCVRALQFDNAKLVTASMDNTLKIWDWHAGRCIRTLEGHTGGVLSLHFDSKLLASGSTDMTIRVWDFQRGECCTLMGHTEWVNSVRICSQDNLLVSGSDDSTIRLWDLQTRSCVKVFNGHVGQVQIALPSPRGFKHRFNGELIDPQQQQVSNTSSSTSPVNLNNFQPACATENSAGRRQHRQSQQPSTSSSDDPFSTTKGALSDTPIILSGSLDNTLKFWTFDGVCLRTLFGHVEGVWSLAFDSLRIVSGSHDRTVRVWDLENGHCMHALEGHSGPVTAVAMSDTKIVSASEDNEVRIWDFSANQ</sequence>
<keyword evidence="2" id="KW-0677">Repeat</keyword>
<feature type="repeat" description="WD" evidence="4">
    <location>
        <begin position="391"/>
        <end position="430"/>
    </location>
</feature>
<dbReference type="SMART" id="SM00320">
    <property type="entry name" value="WD40"/>
    <property type="match status" value="7"/>
</dbReference>
<keyword evidence="8" id="KW-1185">Reference proteome</keyword>
<name>A0A8H7VRU6_9FUNG</name>
<dbReference type="SUPFAM" id="SSF50978">
    <property type="entry name" value="WD40 repeat-like"/>
    <property type="match status" value="1"/>
</dbReference>
<dbReference type="Gene3D" id="2.130.10.10">
    <property type="entry name" value="YVTN repeat-like/Quinoprotein amine dehydrogenase"/>
    <property type="match status" value="2"/>
</dbReference>
<dbReference type="CDD" id="cd00200">
    <property type="entry name" value="WD40"/>
    <property type="match status" value="1"/>
</dbReference>
<accession>A0A8H7VRU6</accession>
<dbReference type="EMBL" id="JAEPRB010000016">
    <property type="protein sequence ID" value="KAG2226463.1"/>
    <property type="molecule type" value="Genomic_DNA"/>
</dbReference>
<evidence type="ECO:0000256" key="2">
    <source>
        <dbReference type="ARBA" id="ARBA00022737"/>
    </source>
</evidence>
<dbReference type="PRINTS" id="PR00320">
    <property type="entry name" value="GPROTEINBRPT"/>
</dbReference>
<dbReference type="Pfam" id="PF00400">
    <property type="entry name" value="WD40"/>
    <property type="match status" value="6"/>
</dbReference>
<feature type="domain" description="F-box" evidence="6">
    <location>
        <begin position="123"/>
        <end position="169"/>
    </location>
</feature>
<feature type="region of interest" description="Disordered" evidence="5">
    <location>
        <begin position="527"/>
        <end position="554"/>
    </location>
</feature>
<feature type="region of interest" description="Disordered" evidence="5">
    <location>
        <begin position="1"/>
        <end position="26"/>
    </location>
</feature>
<dbReference type="SUPFAM" id="SSF81383">
    <property type="entry name" value="F-box domain"/>
    <property type="match status" value="1"/>
</dbReference>
<protein>
    <recommendedName>
        <fullName evidence="6">F-box domain-containing protein</fullName>
    </recommendedName>
</protein>
<dbReference type="InterPro" id="IPR036322">
    <property type="entry name" value="WD40_repeat_dom_sf"/>
</dbReference>
<dbReference type="InterPro" id="IPR036047">
    <property type="entry name" value="F-box-like_dom_sf"/>
</dbReference>
<dbReference type="InterPro" id="IPR001810">
    <property type="entry name" value="F-box_dom"/>
</dbReference>
<dbReference type="Gene3D" id="1.20.1280.50">
    <property type="match status" value="1"/>
</dbReference>
<gene>
    <name evidence="7" type="ORF">INT45_014207</name>
</gene>
<feature type="region of interest" description="Disordered" evidence="5">
    <location>
        <begin position="198"/>
        <end position="219"/>
    </location>
</feature>
<dbReference type="OrthoDB" id="5580488at2759"/>
<evidence type="ECO:0000256" key="5">
    <source>
        <dbReference type="SAM" id="MobiDB-lite"/>
    </source>
</evidence>
<evidence type="ECO:0000313" key="7">
    <source>
        <dbReference type="EMBL" id="KAG2226463.1"/>
    </source>
</evidence>
<feature type="repeat" description="WD" evidence="4">
    <location>
        <begin position="585"/>
        <end position="624"/>
    </location>
</feature>
<feature type="repeat" description="WD" evidence="4">
    <location>
        <begin position="309"/>
        <end position="350"/>
    </location>
</feature>
<evidence type="ECO:0000256" key="3">
    <source>
        <dbReference type="ARBA" id="ARBA00022786"/>
    </source>
</evidence>
<dbReference type="InterPro" id="IPR019775">
    <property type="entry name" value="WD40_repeat_CS"/>
</dbReference>
<dbReference type="InterPro" id="IPR001680">
    <property type="entry name" value="WD40_rpt"/>
</dbReference>
<evidence type="ECO:0000259" key="6">
    <source>
        <dbReference type="PROSITE" id="PS50181"/>
    </source>
</evidence>
<evidence type="ECO:0000256" key="1">
    <source>
        <dbReference type="ARBA" id="ARBA00022574"/>
    </source>
</evidence>
<dbReference type="PANTHER" id="PTHR19872:SF9">
    <property type="entry name" value="UBIQUITIN-BINDING SDF UBIQUITIN LIGASE COMPLEX SUBUNIT"/>
    <property type="match status" value="1"/>
</dbReference>
<dbReference type="SMART" id="SM00256">
    <property type="entry name" value="FBOX"/>
    <property type="match status" value="1"/>
</dbReference>
<dbReference type="PROSITE" id="PS50181">
    <property type="entry name" value="FBOX"/>
    <property type="match status" value="1"/>
</dbReference>
<feature type="compositionally biased region" description="Low complexity" evidence="5">
    <location>
        <begin position="537"/>
        <end position="553"/>
    </location>
</feature>
<evidence type="ECO:0000313" key="8">
    <source>
        <dbReference type="Proteomes" id="UP000646827"/>
    </source>
</evidence>
<dbReference type="Proteomes" id="UP000646827">
    <property type="component" value="Unassembled WGS sequence"/>
</dbReference>
<dbReference type="Pfam" id="PF12937">
    <property type="entry name" value="F-box-like"/>
    <property type="match status" value="1"/>
</dbReference>
<keyword evidence="3" id="KW-0833">Ubl conjugation pathway</keyword>
<dbReference type="InterPro" id="IPR051075">
    <property type="entry name" value="SCF_subunit_WD-repeat"/>
</dbReference>
<dbReference type="CDD" id="cd22147">
    <property type="entry name" value="F-box_SpPof1-like"/>
    <property type="match status" value="1"/>
</dbReference>